<reference evidence="2 3" key="1">
    <citation type="submission" date="2019-08" db="EMBL/GenBank/DDBJ databases">
        <title>Lentzea from Indian Himalayas.</title>
        <authorList>
            <person name="Mandal S."/>
            <person name="Mallick Gupta A."/>
            <person name="Maiti P.K."/>
            <person name="Sarkar J."/>
            <person name="Mandal S."/>
        </authorList>
    </citation>
    <scope>NUCLEOTIDE SEQUENCE [LARGE SCALE GENOMIC DNA]</scope>
    <source>
        <strain evidence="2 3">PSKA42</strain>
    </source>
</reference>
<evidence type="ECO:0000259" key="1">
    <source>
        <dbReference type="Pfam" id="PF00144"/>
    </source>
</evidence>
<proteinExistence type="predicted"/>
<accession>A0ABX1FBQ0</accession>
<evidence type="ECO:0000313" key="2">
    <source>
        <dbReference type="EMBL" id="NKE56116.1"/>
    </source>
</evidence>
<dbReference type="EMBL" id="VSRL01000009">
    <property type="protein sequence ID" value="NKE56116.1"/>
    <property type="molecule type" value="Genomic_DNA"/>
</dbReference>
<dbReference type="InterPro" id="IPR050491">
    <property type="entry name" value="AmpC-like"/>
</dbReference>
<comment type="caution">
    <text evidence="2">The sequence shown here is derived from an EMBL/GenBank/DDBJ whole genome shotgun (WGS) entry which is preliminary data.</text>
</comment>
<dbReference type="PANTHER" id="PTHR46825">
    <property type="entry name" value="D-ALANYL-D-ALANINE-CARBOXYPEPTIDASE/ENDOPEPTIDASE AMPH"/>
    <property type="match status" value="1"/>
</dbReference>
<dbReference type="Pfam" id="PF00144">
    <property type="entry name" value="Beta-lactamase"/>
    <property type="match status" value="1"/>
</dbReference>
<dbReference type="SUPFAM" id="SSF56601">
    <property type="entry name" value="beta-lactamase/transpeptidase-like"/>
    <property type="match status" value="1"/>
</dbReference>
<feature type="domain" description="Beta-lactamase-related" evidence="1">
    <location>
        <begin position="39"/>
        <end position="343"/>
    </location>
</feature>
<name>A0ABX1FBQ0_9PSEU</name>
<organism evidence="2 3">
    <name type="scientific">Lentzea indica</name>
    <dbReference type="NCBI Taxonomy" id="2604800"/>
    <lineage>
        <taxon>Bacteria</taxon>
        <taxon>Bacillati</taxon>
        <taxon>Actinomycetota</taxon>
        <taxon>Actinomycetes</taxon>
        <taxon>Pseudonocardiales</taxon>
        <taxon>Pseudonocardiaceae</taxon>
        <taxon>Lentzea</taxon>
    </lineage>
</organism>
<sequence>MARGAQVGAIEDGAALTALNRISLLGGNVNTTAEWLHRRLPELIAEHGIVGAQVAVLHNGEIVDTAAGVLNNVTNEPVTTDSIFQIGSITKVWTATLIQELVNERLLDLDRPVRDVIPRFRLADEQAAQVITPRHLLSHTAGFEGDLFLDTGTGDDMLEKYLELMGDAKQETPPGELYTYCNSGFVVLGRLVEVLRGKPFHTVLRERLVDRLGLRTPATRHAEYSGRRAAEGHLGTELKPVDELMTEADGPAGSVLAMCARDLLEFVRMHLETTEFDAMRETQVVPPDFGLGGRQGLGWMLHDYDNGMAGMGHTGQTLGFLAWLRVIPEAGFAITVLTNGGEALPVVTALYEKAMHELANARLPGLPKPPATPVPVDVERVVGVYRAAGLDVHIAAGEQGRVKVRYVPRTKVYEALTDTDEHEYTWFRDDALIAVEEKDGFHSVIVLCGRDEQDRVKWVHYGRAAVRQ</sequence>
<dbReference type="Proteomes" id="UP001515943">
    <property type="component" value="Unassembled WGS sequence"/>
</dbReference>
<gene>
    <name evidence="2" type="ORF">FXN61_04430</name>
</gene>
<protein>
    <submittedName>
        <fullName evidence="2">Beta-lactamase family protein</fullName>
    </submittedName>
</protein>
<dbReference type="InterPro" id="IPR012338">
    <property type="entry name" value="Beta-lactam/transpept-like"/>
</dbReference>
<dbReference type="PANTHER" id="PTHR46825:SF9">
    <property type="entry name" value="BETA-LACTAMASE-RELATED DOMAIN-CONTAINING PROTEIN"/>
    <property type="match status" value="1"/>
</dbReference>
<keyword evidence="3" id="KW-1185">Reference proteome</keyword>
<dbReference type="InterPro" id="IPR001466">
    <property type="entry name" value="Beta-lactam-related"/>
</dbReference>
<evidence type="ECO:0000313" key="3">
    <source>
        <dbReference type="Proteomes" id="UP001515943"/>
    </source>
</evidence>
<dbReference type="Gene3D" id="3.40.710.10">
    <property type="entry name" value="DD-peptidase/beta-lactamase superfamily"/>
    <property type="match status" value="1"/>
</dbReference>